<evidence type="ECO:0000259" key="4">
    <source>
        <dbReference type="PROSITE" id="PS01124"/>
    </source>
</evidence>
<dbReference type="Gene3D" id="1.10.10.60">
    <property type="entry name" value="Homeodomain-like"/>
    <property type="match status" value="2"/>
</dbReference>
<dbReference type="KEGG" id="salk:FBQ74_09320"/>
<dbReference type="Proteomes" id="UP000304912">
    <property type="component" value="Chromosome"/>
</dbReference>
<dbReference type="EMBL" id="CP039852">
    <property type="protein sequence ID" value="QCZ93680.1"/>
    <property type="molecule type" value="Genomic_DNA"/>
</dbReference>
<proteinExistence type="predicted"/>
<dbReference type="SMART" id="SM00342">
    <property type="entry name" value="HTH_ARAC"/>
    <property type="match status" value="1"/>
</dbReference>
<dbReference type="GO" id="GO:0043565">
    <property type="term" value="F:sequence-specific DNA binding"/>
    <property type="evidence" value="ECO:0007669"/>
    <property type="project" value="InterPro"/>
</dbReference>
<keyword evidence="3" id="KW-0804">Transcription</keyword>
<organism evidence="5 6">
    <name type="scientific">Salinimonas iocasae</name>
    <dbReference type="NCBI Taxonomy" id="2572577"/>
    <lineage>
        <taxon>Bacteria</taxon>
        <taxon>Pseudomonadati</taxon>
        <taxon>Pseudomonadota</taxon>
        <taxon>Gammaproteobacteria</taxon>
        <taxon>Alteromonadales</taxon>
        <taxon>Alteromonadaceae</taxon>
        <taxon>Alteromonas/Salinimonas group</taxon>
        <taxon>Salinimonas</taxon>
    </lineage>
</organism>
<name>A0A5B7YE15_9ALTE</name>
<dbReference type="CDD" id="cd03138">
    <property type="entry name" value="GATase1_AraC_2"/>
    <property type="match status" value="1"/>
</dbReference>
<dbReference type="InterPro" id="IPR009057">
    <property type="entry name" value="Homeodomain-like_sf"/>
</dbReference>
<evidence type="ECO:0000256" key="1">
    <source>
        <dbReference type="ARBA" id="ARBA00023015"/>
    </source>
</evidence>
<feature type="domain" description="HTH araC/xylS-type" evidence="4">
    <location>
        <begin position="228"/>
        <end position="326"/>
    </location>
</feature>
<gene>
    <name evidence="5" type="ORF">FBQ74_09320</name>
</gene>
<dbReference type="InterPro" id="IPR002818">
    <property type="entry name" value="DJ-1/PfpI"/>
</dbReference>
<dbReference type="InterPro" id="IPR020449">
    <property type="entry name" value="Tscrpt_reg_AraC-type_HTH"/>
</dbReference>
<dbReference type="InterPro" id="IPR029062">
    <property type="entry name" value="Class_I_gatase-like"/>
</dbReference>
<dbReference type="PROSITE" id="PS00041">
    <property type="entry name" value="HTH_ARAC_FAMILY_1"/>
    <property type="match status" value="1"/>
</dbReference>
<keyword evidence="2" id="KW-0238">DNA-binding</keyword>
<dbReference type="SUPFAM" id="SSF46689">
    <property type="entry name" value="Homeodomain-like"/>
    <property type="match status" value="2"/>
</dbReference>
<dbReference type="Gene3D" id="3.40.50.880">
    <property type="match status" value="1"/>
</dbReference>
<evidence type="ECO:0000313" key="5">
    <source>
        <dbReference type="EMBL" id="QCZ93680.1"/>
    </source>
</evidence>
<evidence type="ECO:0000256" key="3">
    <source>
        <dbReference type="ARBA" id="ARBA00023163"/>
    </source>
</evidence>
<sequence length="333" mass="36946">MQTKKPATIAIYGFDHALASAITGAVDLFAQAGVTWQKIHHALPSPVFSVQLLSSTGAPVRCVNSIMLHTDGRLDARHPPDVLLIPTIGGNIEQVINQQKSLMPVLRTFHEQGVDIAANCTGVFLLAAAGILDGKSATTHWGFANEFKARFPQVNLNSDKLHTYEENVFCAGGGMAWFDLALLLIERYAGADVARQTAKAHVLDLPRINQSLYAGSRREQAHQDEIIKQAQRYMADNIKLKLSVDGLAARVNLTSRTFNRRFKAATGQTPGHYLQSLRIDHARKLLENQKWTIEQILSQVGYDDPSTFSRLFKKRTGYSPSLYRTKFTTFVQS</sequence>
<dbReference type="PRINTS" id="PR00032">
    <property type="entry name" value="HTHARAC"/>
</dbReference>
<dbReference type="AlphaFoldDB" id="A0A5B7YE15"/>
<keyword evidence="6" id="KW-1185">Reference proteome</keyword>
<protein>
    <submittedName>
        <fullName evidence="5">Helix-turn-helix domain-containing protein</fullName>
    </submittedName>
</protein>
<dbReference type="PANTHER" id="PTHR43130">
    <property type="entry name" value="ARAC-FAMILY TRANSCRIPTIONAL REGULATOR"/>
    <property type="match status" value="1"/>
</dbReference>
<evidence type="ECO:0000256" key="2">
    <source>
        <dbReference type="ARBA" id="ARBA00023125"/>
    </source>
</evidence>
<dbReference type="PANTHER" id="PTHR43130:SF11">
    <property type="entry name" value="TRANSCRIPTIONAL REGULATORY PROTEIN"/>
    <property type="match status" value="1"/>
</dbReference>
<dbReference type="Pfam" id="PF12833">
    <property type="entry name" value="HTH_18"/>
    <property type="match status" value="1"/>
</dbReference>
<reference evidence="5 6" key="1">
    <citation type="submission" date="2019-04" db="EMBL/GenBank/DDBJ databases">
        <title>Salinimonas iocasae sp. nov., a halophilic bacterium isolated from the outer tube casing of tubeworms in Okinawa Trough.</title>
        <authorList>
            <person name="Zhang H."/>
            <person name="Wang H."/>
            <person name="Li C."/>
        </authorList>
    </citation>
    <scope>NUCLEOTIDE SEQUENCE [LARGE SCALE GENOMIC DNA]</scope>
    <source>
        <strain evidence="5 6">KX18D6</strain>
    </source>
</reference>
<dbReference type="OrthoDB" id="9803764at2"/>
<dbReference type="RefSeq" id="WP_139756424.1">
    <property type="nucleotide sequence ID" value="NZ_CP039852.1"/>
</dbReference>
<dbReference type="PROSITE" id="PS01124">
    <property type="entry name" value="HTH_ARAC_FAMILY_2"/>
    <property type="match status" value="1"/>
</dbReference>
<dbReference type="SUPFAM" id="SSF52317">
    <property type="entry name" value="Class I glutamine amidotransferase-like"/>
    <property type="match status" value="1"/>
</dbReference>
<dbReference type="InterPro" id="IPR018060">
    <property type="entry name" value="HTH_AraC"/>
</dbReference>
<dbReference type="Pfam" id="PF01965">
    <property type="entry name" value="DJ-1_PfpI"/>
    <property type="match status" value="1"/>
</dbReference>
<evidence type="ECO:0000313" key="6">
    <source>
        <dbReference type="Proteomes" id="UP000304912"/>
    </source>
</evidence>
<accession>A0A5B7YE15</accession>
<keyword evidence="1" id="KW-0805">Transcription regulation</keyword>
<dbReference type="InterPro" id="IPR052158">
    <property type="entry name" value="INH-QAR"/>
</dbReference>
<dbReference type="GO" id="GO:0003700">
    <property type="term" value="F:DNA-binding transcription factor activity"/>
    <property type="evidence" value="ECO:0007669"/>
    <property type="project" value="InterPro"/>
</dbReference>
<dbReference type="InterPro" id="IPR018062">
    <property type="entry name" value="HTH_AraC-typ_CS"/>
</dbReference>